<comment type="similarity">
    <text evidence="1">Belongs to the glycosyl hydrolase 43 family.</text>
</comment>
<dbReference type="GO" id="GO:0005975">
    <property type="term" value="P:carbohydrate metabolic process"/>
    <property type="evidence" value="ECO:0007669"/>
    <property type="project" value="InterPro"/>
</dbReference>
<dbReference type="AlphaFoldDB" id="A0A7X0U059"/>
<dbReference type="InterPro" id="IPR005084">
    <property type="entry name" value="CBM6"/>
</dbReference>
<comment type="caution">
    <text evidence="7">The sequence shown here is derived from an EMBL/GenBank/DDBJ whole genome shotgun (WGS) entry which is preliminary data.</text>
</comment>
<dbReference type="InterPro" id="IPR006311">
    <property type="entry name" value="TAT_signal"/>
</dbReference>
<keyword evidence="3" id="KW-0378">Hydrolase</keyword>
<dbReference type="Pfam" id="PF04616">
    <property type="entry name" value="Glyco_hydro_43"/>
    <property type="match status" value="1"/>
</dbReference>
<dbReference type="Proteomes" id="UP000565579">
    <property type="component" value="Unassembled WGS sequence"/>
</dbReference>
<dbReference type="CDD" id="cd18823">
    <property type="entry name" value="GH43_RcAra43A-like"/>
    <property type="match status" value="1"/>
</dbReference>
<dbReference type="PROSITE" id="PS51318">
    <property type="entry name" value="TAT"/>
    <property type="match status" value="1"/>
</dbReference>
<accession>A0A7X0U059</accession>
<dbReference type="SUPFAM" id="SSF49785">
    <property type="entry name" value="Galactose-binding domain-like"/>
    <property type="match status" value="1"/>
</dbReference>
<dbReference type="PROSITE" id="PS50194">
    <property type="entry name" value="FILAMIN_REPEAT"/>
    <property type="match status" value="1"/>
</dbReference>
<reference evidence="7 8" key="1">
    <citation type="submission" date="2020-08" db="EMBL/GenBank/DDBJ databases">
        <title>Sequencing the genomes of 1000 actinobacteria strains.</title>
        <authorList>
            <person name="Klenk H.-P."/>
        </authorList>
    </citation>
    <scope>NUCLEOTIDE SEQUENCE [LARGE SCALE GENOMIC DNA]</scope>
    <source>
        <strain evidence="7 8">DSM 43768</strain>
    </source>
</reference>
<dbReference type="SMART" id="SM00606">
    <property type="entry name" value="CBD_IV"/>
    <property type="match status" value="1"/>
</dbReference>
<evidence type="ECO:0000256" key="5">
    <source>
        <dbReference type="SAM" id="SignalP"/>
    </source>
</evidence>
<dbReference type="Gene3D" id="2.60.120.260">
    <property type="entry name" value="Galactose-binding domain-like"/>
    <property type="match status" value="2"/>
</dbReference>
<dbReference type="CDD" id="cd04082">
    <property type="entry name" value="CBM35_pectate_lyase-like"/>
    <property type="match status" value="1"/>
</dbReference>
<name>A0A7X0U059_9ACTN</name>
<feature type="domain" description="CBM6" evidence="6">
    <location>
        <begin position="648"/>
        <end position="772"/>
    </location>
</feature>
<dbReference type="Pfam" id="PF03422">
    <property type="entry name" value="CBM_6"/>
    <property type="match status" value="1"/>
</dbReference>
<dbReference type="Gene3D" id="2.115.10.20">
    <property type="entry name" value="Glycosyl hydrolase domain, family 43"/>
    <property type="match status" value="1"/>
</dbReference>
<proteinExistence type="inferred from homology"/>
<organism evidence="7 8">
    <name type="scientific">Nonomuraea rubra</name>
    <dbReference type="NCBI Taxonomy" id="46180"/>
    <lineage>
        <taxon>Bacteria</taxon>
        <taxon>Bacillati</taxon>
        <taxon>Actinomycetota</taxon>
        <taxon>Actinomycetes</taxon>
        <taxon>Streptosporangiales</taxon>
        <taxon>Streptosporangiaceae</taxon>
        <taxon>Nonomuraea</taxon>
    </lineage>
</organism>
<evidence type="ECO:0000256" key="3">
    <source>
        <dbReference type="ARBA" id="ARBA00022801"/>
    </source>
</evidence>
<evidence type="ECO:0000313" key="7">
    <source>
        <dbReference type="EMBL" id="MBB6550198.1"/>
    </source>
</evidence>
<keyword evidence="2 5" id="KW-0732">Signal</keyword>
<keyword evidence="4" id="KW-0326">Glycosidase</keyword>
<feature type="signal peptide" evidence="5">
    <location>
        <begin position="1"/>
        <end position="31"/>
    </location>
</feature>
<dbReference type="PANTHER" id="PTHR22925">
    <property type="entry name" value="GLYCOSYL HYDROLASE 43 FAMILY MEMBER"/>
    <property type="match status" value="1"/>
</dbReference>
<evidence type="ECO:0000256" key="1">
    <source>
        <dbReference type="ARBA" id="ARBA00009865"/>
    </source>
</evidence>
<dbReference type="InterPro" id="IPR023296">
    <property type="entry name" value="Glyco_hydro_beta-prop_sf"/>
</dbReference>
<evidence type="ECO:0000256" key="4">
    <source>
        <dbReference type="ARBA" id="ARBA00023295"/>
    </source>
</evidence>
<dbReference type="GO" id="GO:0004553">
    <property type="term" value="F:hydrolase activity, hydrolyzing O-glycosyl compounds"/>
    <property type="evidence" value="ECO:0007669"/>
    <property type="project" value="InterPro"/>
</dbReference>
<dbReference type="PANTHER" id="PTHR22925:SF3">
    <property type="entry name" value="GLYCOSYL HYDROLASE FAMILY PROTEIN 43"/>
    <property type="match status" value="1"/>
</dbReference>
<dbReference type="PROSITE" id="PS51175">
    <property type="entry name" value="CBM6"/>
    <property type="match status" value="1"/>
</dbReference>
<dbReference type="SUPFAM" id="SSF75005">
    <property type="entry name" value="Arabinanase/levansucrase/invertase"/>
    <property type="match status" value="1"/>
</dbReference>
<keyword evidence="8" id="KW-1185">Reference proteome</keyword>
<feature type="chain" id="PRO_5030698279" description="CBM6 domain-containing protein" evidence="5">
    <location>
        <begin position="32"/>
        <end position="776"/>
    </location>
</feature>
<dbReference type="RefSeq" id="WP_221524938.1">
    <property type="nucleotide sequence ID" value="NZ_BAAAXY010000133.1"/>
</dbReference>
<dbReference type="EMBL" id="JACHMI010000001">
    <property type="protein sequence ID" value="MBB6550198.1"/>
    <property type="molecule type" value="Genomic_DNA"/>
</dbReference>
<dbReference type="InterPro" id="IPR006710">
    <property type="entry name" value="Glyco_hydro_43"/>
</dbReference>
<gene>
    <name evidence="7" type="ORF">HD593_004993</name>
</gene>
<dbReference type="InterPro" id="IPR008979">
    <property type="entry name" value="Galactose-bd-like_sf"/>
</dbReference>
<evidence type="ECO:0000313" key="8">
    <source>
        <dbReference type="Proteomes" id="UP000565579"/>
    </source>
</evidence>
<dbReference type="Gene3D" id="1.20.1270.70">
    <property type="entry name" value="Designed single chain three-helix bundle"/>
    <property type="match status" value="1"/>
</dbReference>
<protein>
    <recommendedName>
        <fullName evidence="6">CBM6 domain-containing protein</fullName>
    </recommendedName>
</protein>
<dbReference type="GO" id="GO:0030246">
    <property type="term" value="F:carbohydrate binding"/>
    <property type="evidence" value="ECO:0007669"/>
    <property type="project" value="InterPro"/>
</dbReference>
<dbReference type="InterPro" id="IPR017868">
    <property type="entry name" value="Filamin/ABP280_repeat-like"/>
</dbReference>
<sequence length="776" mass="81885">MIGTLRRTLARGGLVAAAWLVLSVAASGAPAASAEPLAAGNAHVSRYSAADYTASSWTAFSSARDSLTRQGGEDATARQKLQRAADGLVMVRGLKSLVADYKTRPAGKYTSDSWAPFAKALANADGVVADASATASEVAAAKTALTTAAGKLAAADEGTFQTITNDVFWNDTSGNPIYSQGGGVFRFGDTYYWYGVHYTGAELYRANPTRKYDGDVSFVSIPVYSSKDLVNWKFENRVATRSTSLASGATLGQAGWVGRLGVSYNENTGKYVLVVQAYLPSMGGDGVLFLRGDSPTDTFDYAYFQTQVVNSPTTGTGDQTVFTDEDGKDYLIFSNREGRSRAFVSKLRESDSLRVEPAVQIGYNSAGREGNAMFKLDGKYYHAASDLHGWNTSVTHVIESTGSNVQGSYTGEYTLAGTEMDYSHVTQTGFFVTVKGTKQNTVIYAGDRWADFAWNGIGYNQWMPVTKTGARPQFHSVSQWQFNVTTGEWRVGPANNYALNPNFQADRIIVPQVQGWTNFRESGPTSLVTNVDGGANGSRFALRIGATQSYAGGVRQQITVPAGVYRLSAFARTTGSLSAAQVTITDAGGASRTLDIPASSGWTRRELTEIPVSAGTATITIRAASGNGYLFVDDLGLVRTSGDTPPGQRYEAETAPAVCQGTIDANWAGFSGSGFCNGTNAAGAYAQFTVNPSAAGTASLGIRYANGAGSARAANLIVNGSAVATVSFEPTGAWTTWATKTMTVPLTTGGNTIRVDPTTTAGLPNIDHLDLGPTAG</sequence>
<dbReference type="InterPro" id="IPR006584">
    <property type="entry name" value="Cellulose-bd_IV"/>
</dbReference>
<evidence type="ECO:0000259" key="6">
    <source>
        <dbReference type="PROSITE" id="PS51175"/>
    </source>
</evidence>
<evidence type="ECO:0000256" key="2">
    <source>
        <dbReference type="ARBA" id="ARBA00022729"/>
    </source>
</evidence>